<feature type="compositionally biased region" description="Gly residues" evidence="1">
    <location>
        <begin position="69"/>
        <end position="80"/>
    </location>
</feature>
<organism evidence="2">
    <name type="scientific">uncultured Chloroflexota bacterium</name>
    <dbReference type="NCBI Taxonomy" id="166587"/>
    <lineage>
        <taxon>Bacteria</taxon>
        <taxon>Bacillati</taxon>
        <taxon>Chloroflexota</taxon>
        <taxon>environmental samples</taxon>
    </lineage>
</organism>
<feature type="region of interest" description="Disordered" evidence="1">
    <location>
        <begin position="55"/>
        <end position="81"/>
    </location>
</feature>
<gene>
    <name evidence="2" type="ORF">AVDCRST_MAG77-4493</name>
</gene>
<feature type="non-terminal residue" evidence="2">
    <location>
        <position position="144"/>
    </location>
</feature>
<sequence length="144" mass="13428">GAAAAQVRGGTGATAGRQGGSHACVDAVRWQRNRSGDTGGGGVRRAADGVAAGGGAGALGAGAARPRGGAAGAGDGGGVGLPKRLVAGRGARAAGAYGEYRDVRGDAHGAGASHTHSREASGCADCGRAEGGALSRSRGGAGRL</sequence>
<feature type="region of interest" description="Disordered" evidence="1">
    <location>
        <begin position="1"/>
        <end position="22"/>
    </location>
</feature>
<evidence type="ECO:0000313" key="2">
    <source>
        <dbReference type="EMBL" id="CAA9288476.1"/>
    </source>
</evidence>
<accession>A0A6J4JV54</accession>
<protein>
    <submittedName>
        <fullName evidence="2">Uncharacterized protein</fullName>
    </submittedName>
</protein>
<evidence type="ECO:0000256" key="1">
    <source>
        <dbReference type="SAM" id="MobiDB-lite"/>
    </source>
</evidence>
<feature type="region of interest" description="Disordered" evidence="1">
    <location>
        <begin position="104"/>
        <end position="144"/>
    </location>
</feature>
<name>A0A6J4JV54_9CHLR</name>
<feature type="non-terminal residue" evidence="2">
    <location>
        <position position="1"/>
    </location>
</feature>
<feature type="compositionally biased region" description="Gly residues" evidence="1">
    <location>
        <begin position="9"/>
        <end position="19"/>
    </location>
</feature>
<reference evidence="2" key="1">
    <citation type="submission" date="2020-02" db="EMBL/GenBank/DDBJ databases">
        <authorList>
            <person name="Meier V. D."/>
        </authorList>
    </citation>
    <scope>NUCLEOTIDE SEQUENCE</scope>
    <source>
        <strain evidence="2">AVDCRST_MAG77</strain>
    </source>
</reference>
<proteinExistence type="predicted"/>
<dbReference type="EMBL" id="CADCTC010000237">
    <property type="protein sequence ID" value="CAA9288476.1"/>
    <property type="molecule type" value="Genomic_DNA"/>
</dbReference>
<dbReference type="AlphaFoldDB" id="A0A6J4JV54"/>